<organism evidence="2">
    <name type="scientific">Clostridium symbiosum</name>
    <name type="common">Bacteroides symbiosus</name>
    <dbReference type="NCBI Taxonomy" id="1512"/>
    <lineage>
        <taxon>Bacteria</taxon>
        <taxon>Bacillati</taxon>
        <taxon>Bacillota</taxon>
        <taxon>Clostridia</taxon>
        <taxon>Lachnospirales</taxon>
        <taxon>Lachnospiraceae</taxon>
        <taxon>Otoolea</taxon>
    </lineage>
</organism>
<sequence length="90" mass="9806">MPMASKGLHRKRDHKGRKPMSWEAELTITVASAVPMAAIVALALGCYIGLSTPGVFTVTFLFTALLTIYAVTVRSLCREYGRRVKGGRHA</sequence>
<keyword evidence="1" id="KW-0812">Transmembrane</keyword>
<protein>
    <submittedName>
        <fullName evidence="2">Uncharacterized protein</fullName>
    </submittedName>
</protein>
<feature type="transmembrane region" description="Helical" evidence="1">
    <location>
        <begin position="56"/>
        <end position="77"/>
    </location>
</feature>
<dbReference type="AlphaFoldDB" id="A0A6N3DMK1"/>
<reference evidence="2" key="1">
    <citation type="submission" date="2019-11" db="EMBL/GenBank/DDBJ databases">
        <authorList>
            <person name="Feng L."/>
        </authorList>
    </citation>
    <scope>NUCLEOTIDE SEQUENCE</scope>
    <source>
        <strain evidence="2">CsymbiosumLFYP84</strain>
    </source>
</reference>
<gene>
    <name evidence="2" type="ORF">CSLFYP84_01770</name>
</gene>
<name>A0A6N3DMK1_CLOSY</name>
<keyword evidence="1" id="KW-1133">Transmembrane helix</keyword>
<evidence type="ECO:0000313" key="2">
    <source>
        <dbReference type="EMBL" id="VYU28041.1"/>
    </source>
</evidence>
<evidence type="ECO:0000256" key="1">
    <source>
        <dbReference type="SAM" id="Phobius"/>
    </source>
</evidence>
<dbReference type="EMBL" id="CACRUA010000022">
    <property type="protein sequence ID" value="VYU28041.1"/>
    <property type="molecule type" value="Genomic_DNA"/>
</dbReference>
<accession>A0A6N3DMK1</accession>
<keyword evidence="1" id="KW-0472">Membrane</keyword>
<feature type="transmembrane region" description="Helical" evidence="1">
    <location>
        <begin position="21"/>
        <end position="50"/>
    </location>
</feature>
<proteinExistence type="predicted"/>